<dbReference type="EMBL" id="JARBHB010000011">
    <property type="protein sequence ID" value="KAJ8872273.1"/>
    <property type="molecule type" value="Genomic_DNA"/>
</dbReference>
<organism evidence="1 2">
    <name type="scientific">Dryococelus australis</name>
    <dbReference type="NCBI Taxonomy" id="614101"/>
    <lineage>
        <taxon>Eukaryota</taxon>
        <taxon>Metazoa</taxon>
        <taxon>Ecdysozoa</taxon>
        <taxon>Arthropoda</taxon>
        <taxon>Hexapoda</taxon>
        <taxon>Insecta</taxon>
        <taxon>Pterygota</taxon>
        <taxon>Neoptera</taxon>
        <taxon>Polyneoptera</taxon>
        <taxon>Phasmatodea</taxon>
        <taxon>Verophasmatodea</taxon>
        <taxon>Anareolatae</taxon>
        <taxon>Phasmatidae</taxon>
        <taxon>Eurycanthinae</taxon>
        <taxon>Dryococelus</taxon>
    </lineage>
</organism>
<proteinExistence type="predicted"/>
<gene>
    <name evidence="1" type="ORF">PR048_025875</name>
</gene>
<protein>
    <submittedName>
        <fullName evidence="1">Uncharacterized protein</fullName>
    </submittedName>
</protein>
<dbReference type="Proteomes" id="UP001159363">
    <property type="component" value="Chromosome 10"/>
</dbReference>
<evidence type="ECO:0000313" key="2">
    <source>
        <dbReference type="Proteomes" id="UP001159363"/>
    </source>
</evidence>
<comment type="caution">
    <text evidence="1">The sequence shown here is derived from an EMBL/GenBank/DDBJ whole genome shotgun (WGS) entry which is preliminary data.</text>
</comment>
<keyword evidence="2" id="KW-1185">Reference proteome</keyword>
<reference evidence="1 2" key="1">
    <citation type="submission" date="2023-02" db="EMBL/GenBank/DDBJ databases">
        <title>LHISI_Scaffold_Assembly.</title>
        <authorList>
            <person name="Stuart O.P."/>
            <person name="Cleave R."/>
            <person name="Magrath M.J.L."/>
            <person name="Mikheyev A.S."/>
        </authorList>
    </citation>
    <scope>NUCLEOTIDE SEQUENCE [LARGE SCALE GENOMIC DNA]</scope>
    <source>
        <strain evidence="1">Daus_M_001</strain>
        <tissue evidence="1">Leg muscle</tissue>
    </source>
</reference>
<sequence>MYKHTLSEPHFKLGQSKSTLSQNVQGQSSVCCVCKVCLPRKVQEKGLSVLRNTKFASTVYNPLHIVRETVHCPTLVTIAHLAMIHFCISPVSIYTVLISNHMNLPSL</sequence>
<evidence type="ECO:0000313" key="1">
    <source>
        <dbReference type="EMBL" id="KAJ8872273.1"/>
    </source>
</evidence>
<accession>A0ABQ9GJU1</accession>
<name>A0ABQ9GJU1_9NEOP</name>